<feature type="compositionally biased region" description="Pro residues" evidence="1">
    <location>
        <begin position="65"/>
        <end position="76"/>
    </location>
</feature>
<keyword evidence="2" id="KW-0812">Transmembrane</keyword>
<dbReference type="Proteomes" id="UP001596241">
    <property type="component" value="Unassembled WGS sequence"/>
</dbReference>
<feature type="region of interest" description="Disordered" evidence="1">
    <location>
        <begin position="57"/>
        <end position="89"/>
    </location>
</feature>
<feature type="compositionally biased region" description="Pro residues" evidence="1">
    <location>
        <begin position="549"/>
        <end position="559"/>
    </location>
</feature>
<keyword evidence="4" id="KW-1185">Reference proteome</keyword>
<evidence type="ECO:0000256" key="2">
    <source>
        <dbReference type="SAM" id="Phobius"/>
    </source>
</evidence>
<feature type="region of interest" description="Disordered" evidence="1">
    <location>
        <begin position="408"/>
        <end position="705"/>
    </location>
</feature>
<dbReference type="RefSeq" id="WP_345077839.1">
    <property type="nucleotide sequence ID" value="NZ_BAAAWG010000002.1"/>
</dbReference>
<feature type="compositionally biased region" description="Low complexity" evidence="1">
    <location>
        <begin position="616"/>
        <end position="626"/>
    </location>
</feature>
<feature type="compositionally biased region" description="Low complexity" evidence="1">
    <location>
        <begin position="518"/>
        <end position="541"/>
    </location>
</feature>
<evidence type="ECO:0000313" key="4">
    <source>
        <dbReference type="Proteomes" id="UP001596241"/>
    </source>
</evidence>
<gene>
    <name evidence="3" type="ORF">ACFP3M_20430</name>
</gene>
<keyword evidence="2" id="KW-0472">Membrane</keyword>
<evidence type="ECO:0000313" key="3">
    <source>
        <dbReference type="EMBL" id="MFC5895167.1"/>
    </source>
</evidence>
<sequence length="705" mass="74174">MTFRTKTVPILLVLLGGSVAVLLGLQLGWPAWVTVFPALALVALLSLLVVYQSAEPEREPDPYRPEPSPVAEPVPTPFTTRLTAPSEPPFNERRVDRVRLASARPDYTFVFSATVWWRPLRSGAGPAQPGLADLAVSTVLSRAQAVVGQEDPERWETAPHRLQSEIGCQRTDAADLITVLADGISLTLDEDDRIRLEKLSQLRKDEDDWERHRHFERSRRSYLGDEVLKTPGSAVVWWLARHDERVKDAVNMIGPLAQLSAAANDTVIPEPFRHVVAGYPDRESYLAAVNEAVDAEIADDTGYAARTPMPDAEQPPFSFGPDSAFPDDTDEGPRYGAYGPDEPDEPGPFGATATVPSGDAVDHIAGLLDELGLKEGTPERAAYIERIARTTEASGLSEEAERIRQRLIPDHCPPPGARPPFTAPAAPPPGHHGTAPDGQWTPADHAAPASAPADDAPRGSAPEEGWGPGHRPEEAPAAPTPSFDDRPGDGDARQKTPEGFFTGAPSEGEEAGGGFGAEDGYAANGQPAAPHSAPDAAPHSAPGGGHGPAPQPSPQPSPYDAPEDPSPFDGPEDPSPFDGPDRPGDPRPAGHDPRRGYGMPPEQAPDGGYAPPPNDAAPAGHAPGADTVPPANGTPPTGDPLWWGDPAGPSDDGPAAPPAGPPAAPRRVWAMPPADADGPDTPAAADRPEPPHDGGPQHPHTPGFG</sequence>
<feature type="transmembrane region" description="Helical" evidence="2">
    <location>
        <begin position="7"/>
        <end position="25"/>
    </location>
</feature>
<comment type="caution">
    <text evidence="3">The sequence shown here is derived from an EMBL/GenBank/DDBJ whole genome shotgun (WGS) entry which is preliminary data.</text>
</comment>
<keyword evidence="2" id="KW-1133">Transmembrane helix</keyword>
<feature type="compositionally biased region" description="Low complexity" evidence="1">
    <location>
        <begin position="431"/>
        <end position="462"/>
    </location>
</feature>
<reference evidence="4" key="1">
    <citation type="journal article" date="2019" name="Int. J. Syst. Evol. Microbiol.">
        <title>The Global Catalogue of Microorganisms (GCM) 10K type strain sequencing project: providing services to taxonomists for standard genome sequencing and annotation.</title>
        <authorList>
            <consortium name="The Broad Institute Genomics Platform"/>
            <consortium name="The Broad Institute Genome Sequencing Center for Infectious Disease"/>
            <person name="Wu L."/>
            <person name="Ma J."/>
        </authorList>
    </citation>
    <scope>NUCLEOTIDE SEQUENCE [LARGE SCALE GENOMIC DNA]</scope>
    <source>
        <strain evidence="4">CGMCC 1.15809</strain>
    </source>
</reference>
<name>A0ABW1FMK6_9ACTN</name>
<proteinExistence type="predicted"/>
<dbReference type="EMBL" id="JBHSPW010000009">
    <property type="protein sequence ID" value="MFC5895167.1"/>
    <property type="molecule type" value="Genomic_DNA"/>
</dbReference>
<evidence type="ECO:0000256" key="1">
    <source>
        <dbReference type="SAM" id="MobiDB-lite"/>
    </source>
</evidence>
<feature type="compositionally biased region" description="Pro residues" evidence="1">
    <location>
        <begin position="655"/>
        <end position="664"/>
    </location>
</feature>
<feature type="compositionally biased region" description="Low complexity" evidence="1">
    <location>
        <begin position="670"/>
        <end position="685"/>
    </location>
</feature>
<feature type="compositionally biased region" description="Low complexity" evidence="1">
    <location>
        <begin position="644"/>
        <end position="654"/>
    </location>
</feature>
<protein>
    <submittedName>
        <fullName evidence="3">Uncharacterized protein</fullName>
    </submittedName>
</protein>
<feature type="compositionally biased region" description="Pro residues" evidence="1">
    <location>
        <begin position="411"/>
        <end position="430"/>
    </location>
</feature>
<feature type="region of interest" description="Disordered" evidence="1">
    <location>
        <begin position="308"/>
        <end position="352"/>
    </location>
</feature>
<feature type="compositionally biased region" description="Basic and acidic residues" evidence="1">
    <location>
        <begin position="483"/>
        <end position="496"/>
    </location>
</feature>
<organism evidence="3 4">
    <name type="scientific">Streptomyces ramulosus</name>
    <dbReference type="NCBI Taxonomy" id="47762"/>
    <lineage>
        <taxon>Bacteria</taxon>
        <taxon>Bacillati</taxon>
        <taxon>Actinomycetota</taxon>
        <taxon>Actinomycetes</taxon>
        <taxon>Kitasatosporales</taxon>
        <taxon>Streptomycetaceae</taxon>
        <taxon>Streptomyces</taxon>
    </lineage>
</organism>
<accession>A0ABW1FMK6</accession>
<feature type="compositionally biased region" description="Basic and acidic residues" evidence="1">
    <location>
        <begin position="579"/>
        <end position="595"/>
    </location>
</feature>